<evidence type="ECO:0000313" key="2">
    <source>
        <dbReference type="Proteomes" id="UP000192359"/>
    </source>
</evidence>
<dbReference type="EMBL" id="LXWF01000041">
    <property type="protein sequence ID" value="ORC15976.1"/>
    <property type="molecule type" value="Genomic_DNA"/>
</dbReference>
<protein>
    <submittedName>
        <fullName evidence="1">Uncharacterized protein</fullName>
    </submittedName>
</protein>
<comment type="caution">
    <text evidence="1">The sequence shown here is derived from an EMBL/GenBank/DDBJ whole genome shotgun (WGS) entry which is preliminary data.</text>
</comment>
<organism evidence="1 2">
    <name type="scientific">Rothia nasimurium</name>
    <dbReference type="NCBI Taxonomy" id="85336"/>
    <lineage>
        <taxon>Bacteria</taxon>
        <taxon>Bacillati</taxon>
        <taxon>Actinomycetota</taxon>
        <taxon>Actinomycetes</taxon>
        <taxon>Micrococcales</taxon>
        <taxon>Micrococcaceae</taxon>
        <taxon>Rothia</taxon>
    </lineage>
</organism>
<proteinExistence type="predicted"/>
<accession>A0A1Y1RP47</accession>
<name>A0A1Y1RP47_9MICC</name>
<reference evidence="1 2" key="1">
    <citation type="submission" date="2016-05" db="EMBL/GenBank/DDBJ databases">
        <title>Draft genome sequence of a porcine commensal Rothia nasimurium.</title>
        <authorList>
            <person name="Gaiser R.A."/>
            <person name="Van Baarlen P."/>
            <person name="Wells J.M."/>
        </authorList>
    </citation>
    <scope>NUCLEOTIDE SEQUENCE [LARGE SCALE GENOMIC DNA]</scope>
    <source>
        <strain evidence="1 2">PT-32</strain>
    </source>
</reference>
<dbReference type="AlphaFoldDB" id="A0A1Y1RP47"/>
<sequence length="85" mass="9328">MSKADSGAENLLNINVEQAFLMSYAVSSSTYLVDSMGDEIRIGVLVRKGIFDTFIPEFNLRIAYSLLVAAQIPWIGRVSSISRIG</sequence>
<evidence type="ECO:0000313" key="1">
    <source>
        <dbReference type="EMBL" id="ORC15976.1"/>
    </source>
</evidence>
<gene>
    <name evidence="1" type="ORF">A7979_05005</name>
</gene>
<dbReference type="Proteomes" id="UP000192359">
    <property type="component" value="Unassembled WGS sequence"/>
</dbReference>
<keyword evidence="2" id="KW-1185">Reference proteome</keyword>